<feature type="chain" id="PRO_5039402081" evidence="2">
    <location>
        <begin position="25"/>
        <end position="189"/>
    </location>
</feature>
<comment type="caution">
    <text evidence="3">The sequence shown here is derived from an EMBL/GenBank/DDBJ whole genome shotgun (WGS) entry which is preliminary data.</text>
</comment>
<feature type="signal peptide" evidence="2">
    <location>
        <begin position="1"/>
        <end position="24"/>
    </location>
</feature>
<sequence>MKKKITALVLSMLMLLSFSGTAMAATTYNEYEKAVIAVFEEGLDVRGVHLQINPEYIQLARQAMIADDVDMTAEQSNRIVAIIRKAYSLAQEDGGLTVWTLKHSTRSAILELIKEAAQVVGYTGEYDASTKNIIFKDTHGNIIFDRLAADVIKNTGDSYQGTAAAIGALAVVMVGAGIVAKKKKFFKVA</sequence>
<reference evidence="3" key="2">
    <citation type="journal article" date="2021" name="PeerJ">
        <title>Extensive microbial diversity within the chicken gut microbiome revealed by metagenomics and culture.</title>
        <authorList>
            <person name="Gilroy R."/>
            <person name="Ravi A."/>
            <person name="Getino M."/>
            <person name="Pursley I."/>
            <person name="Horton D.L."/>
            <person name="Alikhan N.F."/>
            <person name="Baker D."/>
            <person name="Gharbi K."/>
            <person name="Hall N."/>
            <person name="Watson M."/>
            <person name="Adriaenssens E.M."/>
            <person name="Foster-Nyarko E."/>
            <person name="Jarju S."/>
            <person name="Secka A."/>
            <person name="Antonio M."/>
            <person name="Oren A."/>
            <person name="Chaudhuri R.R."/>
            <person name="La Ragione R."/>
            <person name="Hildebrand F."/>
            <person name="Pallen M.J."/>
        </authorList>
    </citation>
    <scope>NUCLEOTIDE SEQUENCE</scope>
    <source>
        <strain evidence="3">ChiW13-3771</strain>
    </source>
</reference>
<dbReference type="EMBL" id="DVHN01000010">
    <property type="protein sequence ID" value="HIR87565.1"/>
    <property type="molecule type" value="Genomic_DNA"/>
</dbReference>
<evidence type="ECO:0000313" key="3">
    <source>
        <dbReference type="EMBL" id="HIR87565.1"/>
    </source>
</evidence>
<dbReference type="NCBIfam" id="TIGR01167">
    <property type="entry name" value="LPXTG_anchor"/>
    <property type="match status" value="1"/>
</dbReference>
<evidence type="ECO:0000256" key="1">
    <source>
        <dbReference type="SAM" id="Phobius"/>
    </source>
</evidence>
<dbReference type="Proteomes" id="UP000824201">
    <property type="component" value="Unassembled WGS sequence"/>
</dbReference>
<dbReference type="AlphaFoldDB" id="A0A9D1ECE3"/>
<gene>
    <name evidence="3" type="ORF">IAC96_01310</name>
</gene>
<protein>
    <submittedName>
        <fullName evidence="3">LPXTG cell wall anchor domain-containing protein</fullName>
    </submittedName>
</protein>
<accession>A0A9D1ECE3</accession>
<proteinExistence type="predicted"/>
<name>A0A9D1ECE3_9FIRM</name>
<reference evidence="3" key="1">
    <citation type="submission" date="2020-10" db="EMBL/GenBank/DDBJ databases">
        <authorList>
            <person name="Gilroy R."/>
        </authorList>
    </citation>
    <scope>NUCLEOTIDE SEQUENCE</scope>
    <source>
        <strain evidence="3">ChiW13-3771</strain>
    </source>
</reference>
<keyword evidence="1" id="KW-0472">Membrane</keyword>
<feature type="transmembrane region" description="Helical" evidence="1">
    <location>
        <begin position="161"/>
        <end position="180"/>
    </location>
</feature>
<evidence type="ECO:0000256" key="2">
    <source>
        <dbReference type="SAM" id="SignalP"/>
    </source>
</evidence>
<keyword evidence="1" id="KW-0812">Transmembrane</keyword>
<evidence type="ECO:0000313" key="4">
    <source>
        <dbReference type="Proteomes" id="UP000824201"/>
    </source>
</evidence>
<organism evidence="3 4">
    <name type="scientific">Candidatus Fimimorpha faecalis</name>
    <dbReference type="NCBI Taxonomy" id="2840824"/>
    <lineage>
        <taxon>Bacteria</taxon>
        <taxon>Bacillati</taxon>
        <taxon>Bacillota</taxon>
        <taxon>Clostridia</taxon>
        <taxon>Eubacteriales</taxon>
        <taxon>Candidatus Fimimorpha</taxon>
    </lineage>
</organism>
<keyword evidence="1" id="KW-1133">Transmembrane helix</keyword>
<keyword evidence="2" id="KW-0732">Signal</keyword>